<dbReference type="CDD" id="cd16425">
    <property type="entry name" value="TrbF"/>
    <property type="match status" value="1"/>
</dbReference>
<gene>
    <name evidence="7" type="ORF">RN87_11540</name>
</gene>
<feature type="transmembrane region" description="Helical" evidence="5">
    <location>
        <begin position="37"/>
        <end position="59"/>
    </location>
</feature>
<geneLocation type="plasmid" evidence="7">
    <name>unnamed1</name>
</geneLocation>
<reference evidence="7 8" key="1">
    <citation type="submission" date="2015-11" db="EMBL/GenBank/DDBJ databases">
        <authorList>
            <person name="Zhang Y."/>
            <person name="Guo Z."/>
        </authorList>
    </citation>
    <scope>NUCLEOTIDE SEQUENCE [LARGE SCALE GENOMIC DNA]</scope>
    <source>
        <strain evidence="7 8">ChDC F174</strain>
        <plasmid evidence="8">Plasmid unnamed1</plasmid>
    </source>
</reference>
<dbReference type="OrthoDB" id="89920at2"/>
<evidence type="ECO:0000256" key="3">
    <source>
        <dbReference type="ARBA" id="ARBA00022989"/>
    </source>
</evidence>
<dbReference type="Pfam" id="PF04335">
    <property type="entry name" value="VirB8"/>
    <property type="match status" value="1"/>
</dbReference>
<dbReference type="SUPFAM" id="SSF54427">
    <property type="entry name" value="NTF2-like"/>
    <property type="match status" value="1"/>
</dbReference>
<evidence type="ECO:0000256" key="1">
    <source>
        <dbReference type="ARBA" id="ARBA00004167"/>
    </source>
</evidence>
<keyword evidence="7" id="KW-0614">Plasmid</keyword>
<proteinExistence type="predicted"/>
<name>A0A0S2ZQH9_9FUSO</name>
<evidence type="ECO:0000313" key="7">
    <source>
        <dbReference type="EMBL" id="ALQ41187.1"/>
    </source>
</evidence>
<dbReference type="Proteomes" id="UP000063275">
    <property type="component" value="Plasmid unnamed1"/>
</dbReference>
<dbReference type="InterPro" id="IPR007430">
    <property type="entry name" value="VirB8"/>
</dbReference>
<dbReference type="GO" id="GO:0016020">
    <property type="term" value="C:membrane"/>
    <property type="evidence" value="ECO:0007669"/>
    <property type="project" value="UniProtKB-SubCell"/>
</dbReference>
<organism evidence="7">
    <name type="scientific">Fusobacterium hwasookii ChDC F174</name>
    <dbReference type="NCBI Taxonomy" id="1307442"/>
    <lineage>
        <taxon>Bacteria</taxon>
        <taxon>Fusobacteriati</taxon>
        <taxon>Fusobacteriota</taxon>
        <taxon>Fusobacteriia</taxon>
        <taxon>Fusobacteriales</taxon>
        <taxon>Fusobacteriaceae</taxon>
        <taxon>Fusobacterium</taxon>
    </lineage>
</organism>
<dbReference type="KEGG" id="fhw:RN87_11540"/>
<keyword evidence="2 5" id="KW-0812">Transmembrane</keyword>
<evidence type="ECO:0000256" key="5">
    <source>
        <dbReference type="SAM" id="Phobius"/>
    </source>
</evidence>
<comment type="subcellular location">
    <subcellularLocation>
        <location evidence="1">Membrane</location>
        <topology evidence="1">Single-pass membrane protein</topology>
    </subcellularLocation>
</comment>
<dbReference type="AlphaFoldDB" id="A0A0S2ZQH9"/>
<evidence type="ECO:0000313" key="8">
    <source>
        <dbReference type="Proteomes" id="UP000063275"/>
    </source>
</evidence>
<dbReference type="GeneID" id="60659037"/>
<evidence type="ECO:0000259" key="6">
    <source>
        <dbReference type="Pfam" id="PF04335"/>
    </source>
</evidence>
<dbReference type="RefSeq" id="WP_029493459.1">
    <property type="nucleotide sequence ID" value="NZ_ATKF01000084.1"/>
</dbReference>
<dbReference type="InterPro" id="IPR035658">
    <property type="entry name" value="TrbF"/>
</dbReference>
<dbReference type="EMBL" id="CP013332">
    <property type="protein sequence ID" value="ALQ41187.1"/>
    <property type="molecule type" value="Genomic_DNA"/>
</dbReference>
<protein>
    <recommendedName>
        <fullName evidence="6">Bacterial virulence protein VirB8 domain-containing protein</fullName>
    </recommendedName>
</protein>
<keyword evidence="3 5" id="KW-1133">Transmembrane helix</keyword>
<sequence>MWSWKKKIKKKDKIEIESLTPDRYIDLAKTNRNKQKIIYALTLIIIFLVTILGMISFSANEKVYIVEKNGDNYTFFGKVNDLTKTVYNPDDKSLIYFINNFIIKARFLPTDLVLYKENQKDLGYFLTKKSIRKLDQYLEDSNYTKMIEDEYAVDIEILSTLRFSEKSFQVRWIEKTYDKSGKLRGANTLVGVLQYELKEPGNKEAVLKNPLGIVITDLSMSLEK</sequence>
<accession>A0A0S2ZQH9</accession>
<evidence type="ECO:0000256" key="4">
    <source>
        <dbReference type="ARBA" id="ARBA00023136"/>
    </source>
</evidence>
<feature type="domain" description="Bacterial virulence protein VirB8" evidence="6">
    <location>
        <begin position="22"/>
        <end position="221"/>
    </location>
</feature>
<keyword evidence="4 5" id="KW-0472">Membrane</keyword>
<dbReference type="InterPro" id="IPR032710">
    <property type="entry name" value="NTF2-like_dom_sf"/>
</dbReference>
<evidence type="ECO:0000256" key="2">
    <source>
        <dbReference type="ARBA" id="ARBA00022692"/>
    </source>
</evidence>
<dbReference type="Gene3D" id="3.10.450.230">
    <property type="entry name" value="VirB8 protein"/>
    <property type="match status" value="1"/>
</dbReference>